<dbReference type="EMBL" id="BMPI01000036">
    <property type="protein sequence ID" value="GGM53955.1"/>
    <property type="molecule type" value="Genomic_DNA"/>
</dbReference>
<dbReference type="Gene3D" id="3.20.20.30">
    <property type="entry name" value="Luciferase-like domain"/>
    <property type="match status" value="1"/>
</dbReference>
<organism evidence="6 7">
    <name type="scientific">Dactylosporangium sucinum</name>
    <dbReference type="NCBI Taxonomy" id="1424081"/>
    <lineage>
        <taxon>Bacteria</taxon>
        <taxon>Bacillati</taxon>
        <taxon>Actinomycetota</taxon>
        <taxon>Actinomycetes</taxon>
        <taxon>Micromonosporales</taxon>
        <taxon>Micromonosporaceae</taxon>
        <taxon>Dactylosporangium</taxon>
    </lineage>
</organism>
<keyword evidence="7" id="KW-1185">Reference proteome</keyword>
<feature type="domain" description="Luciferase-like" evidence="5">
    <location>
        <begin position="4"/>
        <end position="235"/>
    </location>
</feature>
<evidence type="ECO:0000256" key="4">
    <source>
        <dbReference type="ARBA" id="ARBA00023033"/>
    </source>
</evidence>
<sequence>MNMRVSIWPGAGQAFGDILAVARHAADTGWDGVYVADHFMPNAGVGRDPDHPTLECGTLVAALGAAVPRVRIGSLVYGNTYRHPAVLANMAATADHVSGGRFTLGVGAGWQVNEHEQYGIELPPVRERLDRFVEALQVLHGLLRQPRTTVQGRWYQLTDAVCEPKPVQDPLPILIGGGGERRMLRIVVEYADVWNTWGRPDTIAHKARVLDEHCAAVGRDPKAIARTAQAMTFVDGPVPDGLPMPAIGGSPEALAETVAEYRAIGLDELIVPDGMLGKGAERLRAMDTILGIVQAAA</sequence>
<gene>
    <name evidence="6" type="ORF">GCM10007977_064410</name>
</gene>
<dbReference type="PANTHER" id="PTHR42847">
    <property type="entry name" value="ALKANESULFONATE MONOOXYGENASE"/>
    <property type="match status" value="1"/>
</dbReference>
<evidence type="ECO:0000256" key="1">
    <source>
        <dbReference type="ARBA" id="ARBA00022630"/>
    </source>
</evidence>
<dbReference type="InterPro" id="IPR019952">
    <property type="entry name" value="F420_OxRdatse_Rv1855c_pred"/>
</dbReference>
<proteinExistence type="predicted"/>
<dbReference type="InterPro" id="IPR050172">
    <property type="entry name" value="SsuD_RutA_monooxygenase"/>
</dbReference>
<evidence type="ECO:0000313" key="6">
    <source>
        <dbReference type="EMBL" id="GGM53955.1"/>
    </source>
</evidence>
<dbReference type="GO" id="GO:0046306">
    <property type="term" value="P:alkanesulfonate catabolic process"/>
    <property type="evidence" value="ECO:0007669"/>
    <property type="project" value="TreeGrafter"/>
</dbReference>
<name>A0A917X1X1_9ACTN</name>
<dbReference type="PANTHER" id="PTHR42847:SF8">
    <property type="entry name" value="CONSERVED PROTEIN"/>
    <property type="match status" value="1"/>
</dbReference>
<reference evidence="6" key="1">
    <citation type="journal article" date="2014" name="Int. J. Syst. Evol. Microbiol.">
        <title>Complete genome sequence of Corynebacterium casei LMG S-19264T (=DSM 44701T), isolated from a smear-ripened cheese.</title>
        <authorList>
            <consortium name="US DOE Joint Genome Institute (JGI-PGF)"/>
            <person name="Walter F."/>
            <person name="Albersmeier A."/>
            <person name="Kalinowski J."/>
            <person name="Ruckert C."/>
        </authorList>
    </citation>
    <scope>NUCLEOTIDE SEQUENCE</scope>
    <source>
        <strain evidence="6">JCM 19831</strain>
    </source>
</reference>
<protein>
    <recommendedName>
        <fullName evidence="5">Luciferase-like domain-containing protein</fullName>
    </recommendedName>
</protein>
<keyword evidence="4" id="KW-0503">Monooxygenase</keyword>
<dbReference type="Pfam" id="PF00296">
    <property type="entry name" value="Bac_luciferase"/>
    <property type="match status" value="1"/>
</dbReference>
<keyword evidence="2" id="KW-0288">FMN</keyword>
<dbReference type="AlphaFoldDB" id="A0A917X1X1"/>
<keyword evidence="3" id="KW-0560">Oxidoreductase</keyword>
<dbReference type="RefSeq" id="WP_380020376.1">
    <property type="nucleotide sequence ID" value="NZ_JBHMED010000118.1"/>
</dbReference>
<reference evidence="6" key="2">
    <citation type="submission" date="2020-09" db="EMBL/GenBank/DDBJ databases">
        <authorList>
            <person name="Sun Q."/>
            <person name="Ohkuma M."/>
        </authorList>
    </citation>
    <scope>NUCLEOTIDE SEQUENCE</scope>
    <source>
        <strain evidence="6">JCM 19831</strain>
    </source>
</reference>
<dbReference type="GO" id="GO:0008726">
    <property type="term" value="F:alkanesulfonate monooxygenase activity"/>
    <property type="evidence" value="ECO:0007669"/>
    <property type="project" value="TreeGrafter"/>
</dbReference>
<accession>A0A917X1X1</accession>
<evidence type="ECO:0000256" key="3">
    <source>
        <dbReference type="ARBA" id="ARBA00023002"/>
    </source>
</evidence>
<keyword evidence="1" id="KW-0285">Flavoprotein</keyword>
<evidence type="ECO:0000256" key="2">
    <source>
        <dbReference type="ARBA" id="ARBA00022643"/>
    </source>
</evidence>
<evidence type="ECO:0000313" key="7">
    <source>
        <dbReference type="Proteomes" id="UP000642070"/>
    </source>
</evidence>
<dbReference type="InterPro" id="IPR011251">
    <property type="entry name" value="Luciferase-like_dom"/>
</dbReference>
<dbReference type="Proteomes" id="UP000642070">
    <property type="component" value="Unassembled WGS sequence"/>
</dbReference>
<dbReference type="NCBIfam" id="TIGR03560">
    <property type="entry name" value="F420_Rv1855c"/>
    <property type="match status" value="1"/>
</dbReference>
<comment type="caution">
    <text evidence="6">The sequence shown here is derived from an EMBL/GenBank/DDBJ whole genome shotgun (WGS) entry which is preliminary data.</text>
</comment>
<dbReference type="InterPro" id="IPR036661">
    <property type="entry name" value="Luciferase-like_sf"/>
</dbReference>
<evidence type="ECO:0000259" key="5">
    <source>
        <dbReference type="Pfam" id="PF00296"/>
    </source>
</evidence>
<dbReference type="SUPFAM" id="SSF51679">
    <property type="entry name" value="Bacterial luciferase-like"/>
    <property type="match status" value="1"/>
</dbReference>